<dbReference type="EMBL" id="CACRSM010000002">
    <property type="protein sequence ID" value="VYS81438.1"/>
    <property type="molecule type" value="Genomic_DNA"/>
</dbReference>
<dbReference type="InterPro" id="IPR022062">
    <property type="entry name" value="DUF3618"/>
</dbReference>
<feature type="transmembrane region" description="Helical" evidence="1">
    <location>
        <begin position="75"/>
        <end position="97"/>
    </location>
</feature>
<protein>
    <recommendedName>
        <fullName evidence="3">DUF3618 domain-containing protein</fullName>
    </recommendedName>
</protein>
<gene>
    <name evidence="2" type="ORF">AOLFYP35_00404</name>
</gene>
<evidence type="ECO:0000256" key="1">
    <source>
        <dbReference type="SAM" id="Phobius"/>
    </source>
</evidence>
<keyword evidence="1" id="KW-0472">Membrane</keyword>
<keyword evidence="1" id="KW-1133">Transmembrane helix</keyword>
<name>A0A6N2RLX8_9ACTO</name>
<proteinExistence type="predicted"/>
<organism evidence="2">
    <name type="scientific">Schaalia odontolytica</name>
    <dbReference type="NCBI Taxonomy" id="1660"/>
    <lineage>
        <taxon>Bacteria</taxon>
        <taxon>Bacillati</taxon>
        <taxon>Actinomycetota</taxon>
        <taxon>Actinomycetes</taxon>
        <taxon>Actinomycetales</taxon>
        <taxon>Actinomycetaceae</taxon>
        <taxon>Schaalia</taxon>
    </lineage>
</organism>
<sequence length="110" mass="12314">MSNEQTQADLSADEIEAQLRMTRIELTNTVDQLVTQLHPSYQIEQAKQNAQAKVEELKERARSTWELAREGDTDAMRTLGIAACSVVAVVGLVAWRITSRVRRSGSKNSR</sequence>
<dbReference type="AlphaFoldDB" id="A0A6N2RLX8"/>
<keyword evidence="1" id="KW-0812">Transmembrane</keyword>
<evidence type="ECO:0008006" key="3">
    <source>
        <dbReference type="Google" id="ProtNLM"/>
    </source>
</evidence>
<accession>A0A6N2RLX8</accession>
<reference evidence="2" key="1">
    <citation type="submission" date="2019-11" db="EMBL/GenBank/DDBJ databases">
        <authorList>
            <person name="Feng L."/>
        </authorList>
    </citation>
    <scope>NUCLEOTIDE SEQUENCE</scope>
    <source>
        <strain evidence="2">AodontolyticusLFYP35</strain>
    </source>
</reference>
<dbReference type="Pfam" id="PF12277">
    <property type="entry name" value="DUF3618"/>
    <property type="match status" value="1"/>
</dbReference>
<evidence type="ECO:0000313" key="2">
    <source>
        <dbReference type="EMBL" id="VYS81438.1"/>
    </source>
</evidence>